<name>A0ABU8H7K7_9SPHN</name>
<dbReference type="EMBL" id="JBBBDM010000016">
    <property type="protein sequence ID" value="MEI5688940.1"/>
    <property type="molecule type" value="Genomic_DNA"/>
</dbReference>
<evidence type="ECO:0000313" key="3">
    <source>
        <dbReference type="EMBL" id="MEI5688940.1"/>
    </source>
</evidence>
<dbReference type="Pfam" id="PF18165">
    <property type="entry name" value="pP_pnuc_1"/>
    <property type="match status" value="1"/>
</dbReference>
<feature type="domain" description="Predicted pPIWI-associating nuclease" evidence="1">
    <location>
        <begin position="23"/>
        <end position="154"/>
    </location>
</feature>
<organism evidence="3 4">
    <name type="scientific">Sphingomonas kyungheensis</name>
    <dbReference type="NCBI Taxonomy" id="1069987"/>
    <lineage>
        <taxon>Bacteria</taxon>
        <taxon>Pseudomonadati</taxon>
        <taxon>Pseudomonadota</taxon>
        <taxon>Alphaproteobacteria</taxon>
        <taxon>Sphingomonadales</taxon>
        <taxon>Sphingomonadaceae</taxon>
        <taxon>Sphingomonas</taxon>
    </lineage>
</organism>
<dbReference type="InterPro" id="IPR040556">
    <property type="entry name" value="pP_pnuc_1"/>
</dbReference>
<proteinExistence type="predicted"/>
<sequence>MANSIAWEDVDSARRGLINLVPRDRFLKKICKGAIRAGRDKTNPIRGNLVASALRELATHVLHDLAPDDEVRRCIWFEQAADTKTVTRSQRARYIVQAGLPNDFVKETLKVDAGAIAKPLLAAMDKLHKATHVRSETVVYKGSAVREMLYKVLTEIHALLEDAANARHSITGAVSTSLHNAVFENLILETIQELDELSTHTRVDGHIIDQIKVGRLDAGEIEYRVTGEVEVELQYGSNSDVANDIGMRSDDSYPYKAKVIAAAAKPLDIDAEAIQLTVDASSFYE</sequence>
<evidence type="ECO:0000259" key="1">
    <source>
        <dbReference type="Pfam" id="PF18165"/>
    </source>
</evidence>
<dbReference type="InterPro" id="IPR041584">
    <property type="entry name" value="Put_pPIWI_pnuc_2"/>
</dbReference>
<evidence type="ECO:0008006" key="5">
    <source>
        <dbReference type="Google" id="ProtNLM"/>
    </source>
</evidence>
<reference evidence="3 4" key="1">
    <citation type="journal article" date="2013" name="Int. J. Syst. Evol. Microbiol.">
        <title>Sphingomonas kyungheensis sp. nov., a bacterium with ginsenoside-converting activity isolated from soil of a ginseng field.</title>
        <authorList>
            <person name="Son H.M."/>
            <person name="Yang J.E."/>
            <person name="Park Y."/>
            <person name="Han C.K."/>
            <person name="Kim S.G."/>
            <person name="Kook M."/>
            <person name="Yi T.H."/>
        </authorList>
    </citation>
    <scope>NUCLEOTIDE SEQUENCE [LARGE SCALE GENOMIC DNA]</scope>
    <source>
        <strain evidence="3 4">LMG 26582</strain>
    </source>
</reference>
<accession>A0ABU8H7K7</accession>
<evidence type="ECO:0000313" key="4">
    <source>
        <dbReference type="Proteomes" id="UP001367771"/>
    </source>
</evidence>
<dbReference type="Pfam" id="PF18166">
    <property type="entry name" value="pP_pnuc_2"/>
    <property type="match status" value="1"/>
</dbReference>
<dbReference type="RefSeq" id="WP_336546115.1">
    <property type="nucleotide sequence ID" value="NZ_JBBBDM010000016.1"/>
</dbReference>
<dbReference type="Proteomes" id="UP001367771">
    <property type="component" value="Unassembled WGS sequence"/>
</dbReference>
<comment type="caution">
    <text evidence="3">The sequence shown here is derived from an EMBL/GenBank/DDBJ whole genome shotgun (WGS) entry which is preliminary data.</text>
</comment>
<keyword evidence="4" id="KW-1185">Reference proteome</keyword>
<gene>
    <name evidence="3" type="ORF">V8201_17750</name>
</gene>
<feature type="domain" description="Predicted pPIWI-associating nuclease group 2" evidence="2">
    <location>
        <begin position="164"/>
        <end position="284"/>
    </location>
</feature>
<protein>
    <recommendedName>
        <fullName evidence="5">Restriction endonuclease</fullName>
    </recommendedName>
</protein>
<evidence type="ECO:0000259" key="2">
    <source>
        <dbReference type="Pfam" id="PF18166"/>
    </source>
</evidence>